<keyword evidence="6" id="KW-0238">DNA-binding</keyword>
<evidence type="ECO:0000256" key="5">
    <source>
        <dbReference type="ARBA" id="ARBA00022840"/>
    </source>
</evidence>
<dbReference type="Gene3D" id="3.40.50.300">
    <property type="entry name" value="P-loop containing nucleotide triphosphate hydrolases"/>
    <property type="match status" value="2"/>
</dbReference>
<dbReference type="SUPFAM" id="SSF50249">
    <property type="entry name" value="Nucleic acid-binding proteins"/>
    <property type="match status" value="1"/>
</dbReference>
<dbReference type="InterPro" id="IPR001650">
    <property type="entry name" value="Helicase_C-like"/>
</dbReference>
<evidence type="ECO:0000313" key="10">
    <source>
        <dbReference type="EMBL" id="QOQ86909.1"/>
    </source>
</evidence>
<evidence type="ECO:0000313" key="11">
    <source>
        <dbReference type="Proteomes" id="UP000594749"/>
    </source>
</evidence>
<keyword evidence="1" id="KW-0547">Nucleotide-binding</keyword>
<evidence type="ECO:0000259" key="8">
    <source>
        <dbReference type="PROSITE" id="PS51192"/>
    </source>
</evidence>
<dbReference type="PANTHER" id="PTHR47964:SF1">
    <property type="entry name" value="ATP-DEPENDENT DNA HELICASE HOMOLOG RECG, CHLOROPLASTIC"/>
    <property type="match status" value="1"/>
</dbReference>
<keyword evidence="11" id="KW-1185">Reference proteome</keyword>
<dbReference type="AlphaFoldDB" id="A0A7M1LEA9"/>
<dbReference type="PROSITE" id="PS51192">
    <property type="entry name" value="HELICASE_ATP_BIND_1"/>
    <property type="match status" value="1"/>
</dbReference>
<dbReference type="SUPFAM" id="SSF52540">
    <property type="entry name" value="P-loop containing nucleoside triphosphate hydrolases"/>
    <property type="match status" value="1"/>
</dbReference>
<dbReference type="Pfam" id="PF00271">
    <property type="entry name" value="Helicase_C"/>
    <property type="match status" value="1"/>
</dbReference>
<keyword evidence="4 10" id="KW-0347">Helicase</keyword>
<organism evidence="10 11">
    <name type="scientific">Campylobacter corcagiensis</name>
    <dbReference type="NCBI Taxonomy" id="1448857"/>
    <lineage>
        <taxon>Bacteria</taxon>
        <taxon>Pseudomonadati</taxon>
        <taxon>Campylobacterota</taxon>
        <taxon>Epsilonproteobacteria</taxon>
        <taxon>Campylobacterales</taxon>
        <taxon>Campylobacteraceae</taxon>
        <taxon>Campylobacter</taxon>
    </lineage>
</organism>
<evidence type="ECO:0000256" key="3">
    <source>
        <dbReference type="ARBA" id="ARBA00022801"/>
    </source>
</evidence>
<evidence type="ECO:0000256" key="4">
    <source>
        <dbReference type="ARBA" id="ARBA00022806"/>
    </source>
</evidence>
<name>A0A7M1LEA9_9BACT</name>
<dbReference type="PANTHER" id="PTHR47964">
    <property type="entry name" value="ATP-DEPENDENT DNA HELICASE HOMOLOG RECG, CHLOROPLASTIC"/>
    <property type="match status" value="1"/>
</dbReference>
<dbReference type="GO" id="GO:0003678">
    <property type="term" value="F:DNA helicase activity"/>
    <property type="evidence" value="ECO:0007669"/>
    <property type="project" value="TreeGrafter"/>
</dbReference>
<gene>
    <name evidence="10" type="primary">recG</name>
    <name evidence="10" type="ORF">IMC76_06755</name>
</gene>
<dbReference type="InterPro" id="IPR047112">
    <property type="entry name" value="RecG/Mfd"/>
</dbReference>
<keyword evidence="5" id="KW-0067">ATP-binding</keyword>
<dbReference type="GO" id="GO:0006281">
    <property type="term" value="P:DNA repair"/>
    <property type="evidence" value="ECO:0007669"/>
    <property type="project" value="UniProtKB-KW"/>
</dbReference>
<dbReference type="CDD" id="cd04488">
    <property type="entry name" value="RecG_wedge_OBF"/>
    <property type="match status" value="1"/>
</dbReference>
<dbReference type="InterPro" id="IPR027417">
    <property type="entry name" value="P-loop_NTPase"/>
</dbReference>
<protein>
    <submittedName>
        <fullName evidence="10">ATP-dependent DNA helicase RecG</fullName>
    </submittedName>
</protein>
<feature type="domain" description="Helicase ATP-binding" evidence="8">
    <location>
        <begin position="233"/>
        <end position="384"/>
    </location>
</feature>
<dbReference type="GO" id="GO:0003677">
    <property type="term" value="F:DNA binding"/>
    <property type="evidence" value="ECO:0007669"/>
    <property type="project" value="UniProtKB-KW"/>
</dbReference>
<dbReference type="SMART" id="SM00490">
    <property type="entry name" value="HELICc"/>
    <property type="match status" value="1"/>
</dbReference>
<dbReference type="OrthoDB" id="9804325at2"/>
<dbReference type="InterPro" id="IPR014001">
    <property type="entry name" value="Helicase_ATP-bd"/>
</dbReference>
<dbReference type="InterPro" id="IPR011545">
    <property type="entry name" value="DEAD/DEAH_box_helicase_dom"/>
</dbReference>
<keyword evidence="7" id="KW-0234">DNA repair</keyword>
<evidence type="ECO:0000256" key="1">
    <source>
        <dbReference type="ARBA" id="ARBA00022741"/>
    </source>
</evidence>
<keyword evidence="2" id="KW-0227">DNA damage</keyword>
<dbReference type="NCBIfam" id="NF008169">
    <property type="entry name" value="PRK10917.2-3"/>
    <property type="match status" value="1"/>
</dbReference>
<proteinExistence type="predicted"/>
<evidence type="ECO:0000256" key="2">
    <source>
        <dbReference type="ARBA" id="ARBA00022763"/>
    </source>
</evidence>
<dbReference type="InterPro" id="IPR012340">
    <property type="entry name" value="NA-bd_OB-fold"/>
</dbReference>
<dbReference type="Pfam" id="PF00270">
    <property type="entry name" value="DEAD"/>
    <property type="match status" value="1"/>
</dbReference>
<sequence>MSLEKIGVKTAIDLALLIPKAFDDLTLSQTPSEGENTIEIETKSFRVNSKMLIIQAYSLSWDQDIRLTIFNARPWHYSTFKSGKKMYINGKSSIYGGIWQFTNPKVITKVGEILPKYKLEIRDATVKKLINENLKKDDLINEGLTEEEAEFLLSFHKNDKKSVELVENLENDEASLNTLKFIEIYNYIRKLSKKKYKFKAKSFEIYDISSWLETLPFTPTNDQILAINDIKNDFKSGDATRRVVMGDVGSGKTLVMFAASLMVYPNTAIIMAPTSILCEQIYSEAKRLLPEFLNILLVKSGDKNVDFSGVNLIIGTHVLLYQNLPKANLIMVDEQHRFGSNQRNLINSLTKDGEFRSHFVQFSATPIPRTMMLINSDLARFSSLKEMPFKKDIKTIIIQGDKFGSLITHIKDEISKGKQAIVVYPLIEESDVSQYQSLSEGSSYWLKNFDNVYITHGKDKDKESVLEKFRDSGDLLLSTTVVEVGISLPRLSIIVIVAPERLGLATLHQLRGRVGRHGGKAWCYLFTKLKEPAERLKEFAKTLDGFKVADIDLKNRQGGDLIDGSIQHGSAFRFYDYEENIAKAARDRLACLYL</sequence>
<keyword evidence="3" id="KW-0378">Hydrolase</keyword>
<dbReference type="EMBL" id="CP063078">
    <property type="protein sequence ID" value="QOQ86909.1"/>
    <property type="molecule type" value="Genomic_DNA"/>
</dbReference>
<accession>A0A7M1LEA9</accession>
<dbReference type="SMART" id="SM00487">
    <property type="entry name" value="DEXDc"/>
    <property type="match status" value="1"/>
</dbReference>
<dbReference type="RefSeq" id="WP_025803723.1">
    <property type="nucleotide sequence ID" value="NZ_CP053842.1"/>
</dbReference>
<dbReference type="GO" id="GO:0016787">
    <property type="term" value="F:hydrolase activity"/>
    <property type="evidence" value="ECO:0007669"/>
    <property type="project" value="UniProtKB-KW"/>
</dbReference>
<dbReference type="GO" id="GO:0005524">
    <property type="term" value="F:ATP binding"/>
    <property type="evidence" value="ECO:0007669"/>
    <property type="project" value="UniProtKB-KW"/>
</dbReference>
<evidence type="ECO:0000256" key="7">
    <source>
        <dbReference type="ARBA" id="ARBA00023204"/>
    </source>
</evidence>
<dbReference type="PROSITE" id="PS51194">
    <property type="entry name" value="HELICASE_CTER"/>
    <property type="match status" value="1"/>
</dbReference>
<reference evidence="10 11" key="1">
    <citation type="submission" date="2020-10" db="EMBL/GenBank/DDBJ databases">
        <title>Campylobacter and Helicobacter PacBio genomes.</title>
        <authorList>
            <person name="Lane C."/>
        </authorList>
    </citation>
    <scope>NUCLEOTIDE SEQUENCE [LARGE SCALE GENOMIC DNA]</scope>
    <source>
        <strain evidence="10 11">2016D-0077</strain>
    </source>
</reference>
<feature type="domain" description="Helicase C-terminal" evidence="9">
    <location>
        <begin position="402"/>
        <end position="559"/>
    </location>
</feature>
<evidence type="ECO:0000256" key="6">
    <source>
        <dbReference type="ARBA" id="ARBA00023125"/>
    </source>
</evidence>
<dbReference type="Proteomes" id="UP000594749">
    <property type="component" value="Chromosome"/>
</dbReference>
<evidence type="ECO:0000259" key="9">
    <source>
        <dbReference type="PROSITE" id="PS51194"/>
    </source>
</evidence>